<proteinExistence type="predicted"/>
<dbReference type="InterPro" id="IPR029471">
    <property type="entry name" value="HNH_5"/>
</dbReference>
<gene>
    <name evidence="3" type="ORF">BFJ72_g14814</name>
</gene>
<evidence type="ECO:0000256" key="1">
    <source>
        <dbReference type="SAM" id="MobiDB-lite"/>
    </source>
</evidence>
<dbReference type="AlphaFoldDB" id="A0A420RY55"/>
<reference evidence="3 4" key="1">
    <citation type="journal article" date="2018" name="Sci. Rep.">
        <title>Characterisation of pathogen-specific regions and novel effector candidates in Fusarium oxysporum f. sp. cepae.</title>
        <authorList>
            <person name="Armitage A.D."/>
            <person name="Taylor A."/>
            <person name="Sobczyk M.K."/>
            <person name="Baxter L."/>
            <person name="Greenfield B.P."/>
            <person name="Bates H.J."/>
            <person name="Wilson F."/>
            <person name="Jackson A.C."/>
            <person name="Ott S."/>
            <person name="Harrison R.J."/>
            <person name="Clarkson J.P."/>
        </authorList>
    </citation>
    <scope>NUCLEOTIDE SEQUENCE [LARGE SCALE GENOMIC DNA]</scope>
    <source>
        <strain evidence="3 4">Fp_A8</strain>
    </source>
</reference>
<name>A0A420RY55_GIBIN</name>
<evidence type="ECO:0000313" key="3">
    <source>
        <dbReference type="EMBL" id="RKL21943.1"/>
    </source>
</evidence>
<organism evidence="3 4">
    <name type="scientific">Gibberella intermedia</name>
    <name type="common">Bulb rot disease fungus</name>
    <name type="synonym">Fusarium proliferatum</name>
    <dbReference type="NCBI Taxonomy" id="948311"/>
    <lineage>
        <taxon>Eukaryota</taxon>
        <taxon>Fungi</taxon>
        <taxon>Dikarya</taxon>
        <taxon>Ascomycota</taxon>
        <taxon>Pezizomycotina</taxon>
        <taxon>Sordariomycetes</taxon>
        <taxon>Hypocreomycetidae</taxon>
        <taxon>Hypocreales</taxon>
        <taxon>Nectriaceae</taxon>
        <taxon>Fusarium</taxon>
        <taxon>Fusarium fujikuroi species complex</taxon>
    </lineage>
</organism>
<dbReference type="EMBL" id="MRDB01000130">
    <property type="protein sequence ID" value="RKL21943.1"/>
    <property type="molecule type" value="Genomic_DNA"/>
</dbReference>
<dbReference type="Proteomes" id="UP000283569">
    <property type="component" value="Unassembled WGS sequence"/>
</dbReference>
<accession>A0A420RY55</accession>
<comment type="caution">
    <text evidence="3">The sequence shown here is derived from an EMBL/GenBank/DDBJ whole genome shotgun (WGS) entry which is preliminary data.</text>
</comment>
<evidence type="ECO:0000259" key="2">
    <source>
        <dbReference type="Pfam" id="PF14279"/>
    </source>
</evidence>
<feature type="compositionally biased region" description="Pro residues" evidence="1">
    <location>
        <begin position="542"/>
        <end position="551"/>
    </location>
</feature>
<feature type="domain" description="HNH endonuclease 5" evidence="2">
    <location>
        <begin position="265"/>
        <end position="312"/>
    </location>
</feature>
<sequence length="551" mass="61034">MSLSARRQARCPRRPATGTRRHRGPRIPAEHDSRATIGAKGGAPEGTVQEQLVCAAHPGFRSMPSSPSPAPGRPTAAARRIHTPALSEQPAALAAGWLTCSYLLAQRGAIDMGIAAPCKKTLRELLDGLCDADALGLLERDNRCDLEGHVLYLVTERIRVGRLPGPLLAAGVDPDLLEELAATAGLTDVVFVPRTAECLATYLARHPDSAAIVLREESGDASAATRENEAAARWYDERYDEIAHGLLRSTSRPQYLGGDLSPRRCRYCGRTDPETSFRDKAHAFPEQIGNKALIDRRECDACNRHFARMVEDDYAKWTLPMRATGRVTGKGLPSFKSRDHQMRIDARGPRNLAIRLGEKDPRHRLDEETRTVTLQLERQPYVPMGVFKCLVKMALAVMPEPEAGECDHLKRWILAPAHTFESYPYRPLRLLEQFLPGPMPNDQFQYALLRRRPGHADCPYLIFVLQFSNVLHQIVLPMHDQDRALIEQGHCEVPFFPHIGGTAGHVQAYGRSQARVRDLSGTAAVSGEQQSLSFRYAQRIDQPPPPAPAPA</sequence>
<feature type="compositionally biased region" description="Basic residues" evidence="1">
    <location>
        <begin position="7"/>
        <end position="25"/>
    </location>
</feature>
<evidence type="ECO:0000313" key="4">
    <source>
        <dbReference type="Proteomes" id="UP000283569"/>
    </source>
</evidence>
<dbReference type="Pfam" id="PF14279">
    <property type="entry name" value="HNH_5"/>
    <property type="match status" value="1"/>
</dbReference>
<feature type="region of interest" description="Disordered" evidence="1">
    <location>
        <begin position="527"/>
        <end position="551"/>
    </location>
</feature>
<feature type="region of interest" description="Disordered" evidence="1">
    <location>
        <begin position="1"/>
        <end position="33"/>
    </location>
</feature>
<protein>
    <recommendedName>
        <fullName evidence="2">HNH endonuclease 5 domain-containing protein</fullName>
    </recommendedName>
</protein>